<dbReference type="HOGENOM" id="CLU_911894_0_0_11"/>
<reference evidence="2 3" key="1">
    <citation type="journal article" date="2001" name="Proc. Natl. Acad. Sci. U.S.A.">
        <title>Genome sequence of an industrial microorganism Streptomyces avermitilis: deducing the ability of producing secondary metabolites.</title>
        <authorList>
            <person name="Omura S."/>
            <person name="Ikeda H."/>
            <person name="Ishikawa J."/>
            <person name="Hanamoto A."/>
            <person name="Takahashi C."/>
            <person name="Shinose M."/>
            <person name="Takahashi Y."/>
            <person name="Horikawa H."/>
            <person name="Nakazawa H."/>
            <person name="Osonoe T."/>
            <person name="Kikuchi H."/>
            <person name="Shiba T."/>
            <person name="Sakaki Y."/>
            <person name="Hattori M."/>
        </authorList>
    </citation>
    <scope>NUCLEOTIDE SEQUENCE [LARGE SCALE GENOMIC DNA]</scope>
    <source>
        <strain evidence="3">ATCC 31267 / DSM 46492 / JCM 5070 / NBRC 14893 / NCIMB 12804 / NRRL 8165 / MA-4680</strain>
    </source>
</reference>
<dbReference type="Proteomes" id="UP000000428">
    <property type="component" value="Chromosome"/>
</dbReference>
<proteinExistence type="predicted"/>
<dbReference type="KEGG" id="sma:SAVERM_5"/>
<sequence length="312" mass="35288">MMLLMAAYVDPRFRPTLWPGTPVPTPELMPLRGARADGEWIVWTPQVRSRSHTVPVPEDFYLREFMEVDPEDLDAVAALMGAYGHLGGSINTGSWDVDVYERLKELTEREHPRAPFALHGELATLFMREAQAAITTWLALRREGGLDALIEPEVSEEELAQWQASNADLEEAWPRDLDHLRELSLEIRISNLVSELNAALKPFSIGIGGLGDRYPTILAVAFLQLYNHLAEDATIRECANETCRRHFVRQRGRAAYGQNRTSGIKYCTRECARAQAQREHRRRRKQQTTTLQQPPAPGPQSHDTSEPTAEGR</sequence>
<dbReference type="AlphaFoldDB" id="Q82RY7"/>
<gene>
    <name evidence="2" type="ORF">SAVERM_5</name>
</gene>
<reference evidence="2 3" key="2">
    <citation type="journal article" date="2003" name="Nat. Biotechnol.">
        <title>Complete genome sequence and comparative analysis of the industrial microorganism Streptomyces avermitilis.</title>
        <authorList>
            <person name="Ikeda H."/>
            <person name="Ishikawa J."/>
            <person name="Hanamoto A."/>
            <person name="Shinose M."/>
            <person name="Kikuchi H."/>
            <person name="Shiba T."/>
            <person name="Sakaki Y."/>
            <person name="Hattori M."/>
            <person name="Omura S."/>
        </authorList>
    </citation>
    <scope>NUCLEOTIDE SEQUENCE [LARGE SCALE GENOMIC DNA]</scope>
    <source>
        <strain evidence="3">ATCC 31267 / DSM 46492 / JCM 5070 / NBRC 14893 / NCIMB 12804 / NRRL 8165 / MA-4680</strain>
    </source>
</reference>
<dbReference type="EMBL" id="BA000030">
    <property type="protein sequence ID" value="BAC67714.1"/>
    <property type="molecule type" value="Genomic_DNA"/>
</dbReference>
<evidence type="ECO:0000256" key="1">
    <source>
        <dbReference type="SAM" id="MobiDB-lite"/>
    </source>
</evidence>
<name>Q82RY7_STRAW</name>
<feature type="compositionally biased region" description="Basic and acidic residues" evidence="1">
    <location>
        <begin position="303"/>
        <end position="312"/>
    </location>
</feature>
<reference evidence="2 3" key="3">
    <citation type="journal article" date="2014" name="J. Ind. Microbiol. Biotechnol.">
        <title>Genome mining of the Streptomyces avermitilis genome and development of genome-minimized hosts for heterologous expression of biosynthetic gene clusters.</title>
        <authorList>
            <person name="Ikeda H."/>
            <person name="Shin-ya K."/>
            <person name="Omura S."/>
        </authorList>
    </citation>
    <scope>NUCLEOTIDE SEQUENCE [LARGE SCALE GENOMIC DNA]</scope>
    <source>
        <strain evidence="3">ATCC 31267 / DSM 46492 / JCM 5070 / NBRC 14893 / NCIMB 12804 / NRRL 8165 / MA-4680</strain>
    </source>
</reference>
<organism evidence="2 3">
    <name type="scientific">Streptomyces avermitilis (strain ATCC 31267 / DSM 46492 / JCM 5070 / NBRC 14893 / NCIMB 12804 / NRRL 8165 / MA-4680)</name>
    <dbReference type="NCBI Taxonomy" id="227882"/>
    <lineage>
        <taxon>Bacteria</taxon>
        <taxon>Bacillati</taxon>
        <taxon>Actinomycetota</taxon>
        <taxon>Actinomycetes</taxon>
        <taxon>Kitasatosporales</taxon>
        <taxon>Streptomycetaceae</taxon>
        <taxon>Streptomyces</taxon>
    </lineage>
</organism>
<protein>
    <submittedName>
        <fullName evidence="2">Uncharacterized protein</fullName>
    </submittedName>
</protein>
<keyword evidence="3" id="KW-1185">Reference proteome</keyword>
<evidence type="ECO:0000313" key="2">
    <source>
        <dbReference type="EMBL" id="BAC67714.1"/>
    </source>
</evidence>
<accession>Q82RY7</accession>
<feature type="region of interest" description="Disordered" evidence="1">
    <location>
        <begin position="276"/>
        <end position="312"/>
    </location>
</feature>
<evidence type="ECO:0000313" key="3">
    <source>
        <dbReference type="Proteomes" id="UP000000428"/>
    </source>
</evidence>
<dbReference type="SUPFAM" id="SSF160904">
    <property type="entry name" value="Jann2411-like"/>
    <property type="match status" value="1"/>
</dbReference>
<dbReference type="eggNOG" id="ENOG5031GN3">
    <property type="taxonomic scope" value="Bacteria"/>
</dbReference>
<dbReference type="InterPro" id="IPR023286">
    <property type="entry name" value="ABATE_dom_sf"/>
</dbReference>